<dbReference type="PANTHER" id="PTHR38048">
    <property type="entry name" value="EXPRESSED PROTEIN"/>
    <property type="match status" value="1"/>
</dbReference>
<dbReference type="Gene3D" id="1.20.120.520">
    <property type="entry name" value="nmb1532 protein domain like"/>
    <property type="match status" value="1"/>
</dbReference>
<evidence type="ECO:0000313" key="2">
    <source>
        <dbReference type="EMBL" id="CAG8974749.1"/>
    </source>
</evidence>
<dbReference type="Pfam" id="PF01814">
    <property type="entry name" value="Hemerythrin"/>
    <property type="match status" value="1"/>
</dbReference>
<organism evidence="2 3">
    <name type="scientific">Hymenoscyphus albidus</name>
    <dbReference type="NCBI Taxonomy" id="595503"/>
    <lineage>
        <taxon>Eukaryota</taxon>
        <taxon>Fungi</taxon>
        <taxon>Dikarya</taxon>
        <taxon>Ascomycota</taxon>
        <taxon>Pezizomycotina</taxon>
        <taxon>Leotiomycetes</taxon>
        <taxon>Helotiales</taxon>
        <taxon>Helotiaceae</taxon>
        <taxon>Hymenoscyphus</taxon>
    </lineage>
</organism>
<comment type="caution">
    <text evidence="2">The sequence shown here is derived from an EMBL/GenBank/DDBJ whole genome shotgun (WGS) entry which is preliminary data.</text>
</comment>
<dbReference type="EMBL" id="CAJVRM010000116">
    <property type="protein sequence ID" value="CAG8974749.1"/>
    <property type="molecule type" value="Genomic_DNA"/>
</dbReference>
<dbReference type="OrthoDB" id="10044044at2759"/>
<dbReference type="CDD" id="cd12108">
    <property type="entry name" value="Hr-like"/>
    <property type="match status" value="1"/>
</dbReference>
<dbReference type="PANTHER" id="PTHR38048:SF1">
    <property type="entry name" value="HEMERYTHRIN-LIKE DOMAIN-CONTAINING PROTEIN"/>
    <property type="match status" value="1"/>
</dbReference>
<keyword evidence="3" id="KW-1185">Reference proteome</keyword>
<evidence type="ECO:0000313" key="3">
    <source>
        <dbReference type="Proteomes" id="UP000701801"/>
    </source>
</evidence>
<sequence>MHFLASAFATFFKSGRNLALAYRGVGSPRLFAGGKAFRGLSTVGYRYKAYDTMAGLPNESAILETNEVREEAVTEIKDITGECDGKDMVGEKVAVGLEKKEVKELESKKLSAAEFRAYNSMAEHMEYFHNHFRQTWTFLATACANNRRPANTSLKQFLSIASQFLSHLETHHAIEEQHIFPVLKKKMIQFQDTATLLQQHREIHKGMDGLEQYIREVRSGERELVLKEMEERLQWGEVLWKHLDEEVKTLGAENMRKYWTVEEMRRMPM</sequence>
<accession>A0A9N9LGH3</accession>
<dbReference type="InterPro" id="IPR053206">
    <property type="entry name" value="Dimeric_xanthone_biosynth"/>
</dbReference>
<dbReference type="AlphaFoldDB" id="A0A9N9LGH3"/>
<dbReference type="InterPro" id="IPR012312">
    <property type="entry name" value="Hemerythrin-like"/>
</dbReference>
<gene>
    <name evidence="2" type="ORF">HYALB_00000360</name>
</gene>
<reference evidence="2" key="1">
    <citation type="submission" date="2021-07" db="EMBL/GenBank/DDBJ databases">
        <authorList>
            <person name="Durling M."/>
        </authorList>
    </citation>
    <scope>NUCLEOTIDE SEQUENCE</scope>
</reference>
<proteinExistence type="predicted"/>
<dbReference type="Proteomes" id="UP000701801">
    <property type="component" value="Unassembled WGS sequence"/>
</dbReference>
<protein>
    <recommendedName>
        <fullName evidence="1">Hemerythrin-like domain-containing protein</fullName>
    </recommendedName>
</protein>
<name>A0A9N9LGH3_9HELO</name>
<evidence type="ECO:0000259" key="1">
    <source>
        <dbReference type="Pfam" id="PF01814"/>
    </source>
</evidence>
<feature type="domain" description="Hemerythrin-like" evidence="1">
    <location>
        <begin position="122"/>
        <end position="247"/>
    </location>
</feature>